<organism evidence="2 3">
    <name type="scientific">Portunus trituberculatus</name>
    <name type="common">Swimming crab</name>
    <name type="synonym">Neptunus trituberculatus</name>
    <dbReference type="NCBI Taxonomy" id="210409"/>
    <lineage>
        <taxon>Eukaryota</taxon>
        <taxon>Metazoa</taxon>
        <taxon>Ecdysozoa</taxon>
        <taxon>Arthropoda</taxon>
        <taxon>Crustacea</taxon>
        <taxon>Multicrustacea</taxon>
        <taxon>Malacostraca</taxon>
        <taxon>Eumalacostraca</taxon>
        <taxon>Eucarida</taxon>
        <taxon>Decapoda</taxon>
        <taxon>Pleocyemata</taxon>
        <taxon>Brachyura</taxon>
        <taxon>Eubrachyura</taxon>
        <taxon>Portunoidea</taxon>
        <taxon>Portunidae</taxon>
        <taxon>Portuninae</taxon>
        <taxon>Portunus</taxon>
    </lineage>
</organism>
<feature type="region of interest" description="Disordered" evidence="1">
    <location>
        <begin position="80"/>
        <end position="99"/>
    </location>
</feature>
<protein>
    <submittedName>
        <fullName evidence="2">Uncharacterized protein</fullName>
    </submittedName>
</protein>
<evidence type="ECO:0000256" key="1">
    <source>
        <dbReference type="SAM" id="MobiDB-lite"/>
    </source>
</evidence>
<accession>A0A5B7D221</accession>
<name>A0A5B7D221_PORTR</name>
<keyword evidence="3" id="KW-1185">Reference proteome</keyword>
<comment type="caution">
    <text evidence="2">The sequence shown here is derived from an EMBL/GenBank/DDBJ whole genome shotgun (WGS) entry which is preliminary data.</text>
</comment>
<dbReference type="EMBL" id="VSRR010000421">
    <property type="protein sequence ID" value="MPC15365.1"/>
    <property type="molecule type" value="Genomic_DNA"/>
</dbReference>
<dbReference type="AlphaFoldDB" id="A0A5B7D221"/>
<evidence type="ECO:0000313" key="3">
    <source>
        <dbReference type="Proteomes" id="UP000324222"/>
    </source>
</evidence>
<proteinExistence type="predicted"/>
<dbReference type="Proteomes" id="UP000324222">
    <property type="component" value="Unassembled WGS sequence"/>
</dbReference>
<feature type="region of interest" description="Disordered" evidence="1">
    <location>
        <begin position="24"/>
        <end position="44"/>
    </location>
</feature>
<feature type="compositionally biased region" description="Basic and acidic residues" evidence="1">
    <location>
        <begin position="32"/>
        <end position="44"/>
    </location>
</feature>
<evidence type="ECO:0000313" key="2">
    <source>
        <dbReference type="EMBL" id="MPC15365.1"/>
    </source>
</evidence>
<sequence length="99" mass="11147">MSLEEIRLKLGERMVENIIQNTLHTMPSDTGNKNEEDSVHPRRDVIRPFRHTNELRGSTEMLGVSPIPNWSTSFQVVFDDSDCSNDNSPPADLPTTAPL</sequence>
<gene>
    <name evidence="2" type="ORF">E2C01_008154</name>
</gene>
<reference evidence="2 3" key="1">
    <citation type="submission" date="2019-05" db="EMBL/GenBank/DDBJ databases">
        <title>Another draft genome of Portunus trituberculatus and its Hox gene families provides insights of decapod evolution.</title>
        <authorList>
            <person name="Jeong J.-H."/>
            <person name="Song I."/>
            <person name="Kim S."/>
            <person name="Choi T."/>
            <person name="Kim D."/>
            <person name="Ryu S."/>
            <person name="Kim W."/>
        </authorList>
    </citation>
    <scope>NUCLEOTIDE SEQUENCE [LARGE SCALE GENOMIC DNA]</scope>
    <source>
        <tissue evidence="2">Muscle</tissue>
    </source>
</reference>